<feature type="compositionally biased region" description="Basic and acidic residues" evidence="1">
    <location>
        <begin position="465"/>
        <end position="483"/>
    </location>
</feature>
<dbReference type="InterPro" id="IPR052895">
    <property type="entry name" value="HetReg/Transcr_Mod"/>
</dbReference>
<dbReference type="Pfam" id="PF06985">
    <property type="entry name" value="HET"/>
    <property type="match status" value="1"/>
</dbReference>
<sequence length="836" mass="95983">MDILRWPRTNALFRANRSLPLCGWHLQLLFHSCQAQTYRHQRQPTLSIQQVMRIHREPSPHRFSATRTRAFDLTIKTPRSGVMNSMGRMRNFGLKSESEPDPGSDPAGDGLTPIGALTFVLASYAGLLLANEMWSDKDPPAFVYPPLDDSSDSIRVLTLLPGTWKSFIICDLTATTFAENPEYEALSYAWGDSRKTKKIKVNGCWVQVNESIYIALRHLRYTDTPRTLWIDSLCIDQKDTREKNKQIPLMGFIYRRAQRVLIWLGNHKPPYNVHLALRRCQDWHDISTPGTKSKEWKRIEPFIWQLAHEEYWKRTWIIQEIIMASKLVVCYETKELRWTDFITWINRYQTLNPQDRSVDLLLALSAMRQFRYTDTNQFSLKHLIEVFGDSFSSIPHDKIYAFLGMTYDHLESSIPVDYDKSLYDVYRDVVQYFSVAFSNESKTQPIEMMFYSAFIRRLLTREGLQRPKAEGMGREGCDDKDTKALPSNSSASKQNRPKDVTHRLENSTDDRNQKKNCELHTSSFDRLGPAHTRGSGEAIYMPHIHKVMDAIAEDANADVKNDEKEEKLNKDRNLLGVIGGYVVLLAAASTGYHYFTQEKPAKPQEWYWQESGPEDLSTWIMQGDDDSEANERVDIRGSIAGRVMHIGPTVQSLAASNDKTKRWTSELSLRFSTPLELNKARGLNEKLLRLLHDTKDFRTRNIKPLQPQQDEITQSNSYMASSPHLFIGSNNLMGLVPPNAKQGDIIVQFWNSSACVVLREKRTENKGLLSRSESLQYEIVGRAAIVGPKGVDAEWEIPTDKERFAERARDGVDLSVTMNELTKLSLDTVNFSRSHL</sequence>
<evidence type="ECO:0000313" key="3">
    <source>
        <dbReference type="EMBL" id="KAH7121076.1"/>
    </source>
</evidence>
<dbReference type="OrthoDB" id="2157530at2759"/>
<accession>A0A9P9DM41</accession>
<reference evidence="3" key="1">
    <citation type="journal article" date="2021" name="Nat. Commun.">
        <title>Genetic determinants of endophytism in the Arabidopsis root mycobiome.</title>
        <authorList>
            <person name="Mesny F."/>
            <person name="Miyauchi S."/>
            <person name="Thiergart T."/>
            <person name="Pickel B."/>
            <person name="Atanasova L."/>
            <person name="Karlsson M."/>
            <person name="Huettel B."/>
            <person name="Barry K.W."/>
            <person name="Haridas S."/>
            <person name="Chen C."/>
            <person name="Bauer D."/>
            <person name="Andreopoulos W."/>
            <person name="Pangilinan J."/>
            <person name="LaButti K."/>
            <person name="Riley R."/>
            <person name="Lipzen A."/>
            <person name="Clum A."/>
            <person name="Drula E."/>
            <person name="Henrissat B."/>
            <person name="Kohler A."/>
            <person name="Grigoriev I.V."/>
            <person name="Martin F.M."/>
            <person name="Hacquard S."/>
        </authorList>
    </citation>
    <scope>NUCLEOTIDE SEQUENCE</scope>
    <source>
        <strain evidence="3">MPI-CAGE-CH-0243</strain>
    </source>
</reference>
<protein>
    <submittedName>
        <fullName evidence="3">Heterokaryon incompatibility protein-domain-containing protein</fullName>
    </submittedName>
</protein>
<feature type="region of interest" description="Disordered" evidence="1">
    <location>
        <begin position="465"/>
        <end position="530"/>
    </location>
</feature>
<feature type="compositionally biased region" description="Polar residues" evidence="1">
    <location>
        <begin position="485"/>
        <end position="494"/>
    </location>
</feature>
<gene>
    <name evidence="3" type="ORF">B0J11DRAFT_533305</name>
</gene>
<keyword evidence="4" id="KW-1185">Reference proteome</keyword>
<evidence type="ECO:0000313" key="4">
    <source>
        <dbReference type="Proteomes" id="UP000700596"/>
    </source>
</evidence>
<evidence type="ECO:0000259" key="2">
    <source>
        <dbReference type="Pfam" id="PF06985"/>
    </source>
</evidence>
<evidence type="ECO:0000256" key="1">
    <source>
        <dbReference type="SAM" id="MobiDB-lite"/>
    </source>
</evidence>
<name>A0A9P9DM41_9PLEO</name>
<feature type="domain" description="Heterokaryon incompatibility" evidence="2">
    <location>
        <begin position="183"/>
        <end position="320"/>
    </location>
</feature>
<organism evidence="3 4">
    <name type="scientific">Dendryphion nanum</name>
    <dbReference type="NCBI Taxonomy" id="256645"/>
    <lineage>
        <taxon>Eukaryota</taxon>
        <taxon>Fungi</taxon>
        <taxon>Dikarya</taxon>
        <taxon>Ascomycota</taxon>
        <taxon>Pezizomycotina</taxon>
        <taxon>Dothideomycetes</taxon>
        <taxon>Pleosporomycetidae</taxon>
        <taxon>Pleosporales</taxon>
        <taxon>Torulaceae</taxon>
        <taxon>Dendryphion</taxon>
    </lineage>
</organism>
<dbReference type="InterPro" id="IPR010730">
    <property type="entry name" value="HET"/>
</dbReference>
<proteinExistence type="predicted"/>
<dbReference type="AlphaFoldDB" id="A0A9P9DM41"/>
<dbReference type="PANTHER" id="PTHR24148:SF64">
    <property type="entry name" value="HETEROKARYON INCOMPATIBILITY DOMAIN-CONTAINING PROTEIN"/>
    <property type="match status" value="1"/>
</dbReference>
<comment type="caution">
    <text evidence="3">The sequence shown here is derived from an EMBL/GenBank/DDBJ whole genome shotgun (WGS) entry which is preliminary data.</text>
</comment>
<dbReference type="PANTHER" id="PTHR24148">
    <property type="entry name" value="ANKYRIN REPEAT DOMAIN-CONTAINING PROTEIN 39 HOMOLOG-RELATED"/>
    <property type="match status" value="1"/>
</dbReference>
<dbReference type="EMBL" id="JAGMWT010000010">
    <property type="protein sequence ID" value="KAH7121076.1"/>
    <property type="molecule type" value="Genomic_DNA"/>
</dbReference>
<dbReference type="Proteomes" id="UP000700596">
    <property type="component" value="Unassembled WGS sequence"/>
</dbReference>
<feature type="compositionally biased region" description="Basic and acidic residues" evidence="1">
    <location>
        <begin position="496"/>
        <end position="518"/>
    </location>
</feature>